<dbReference type="InterPro" id="IPR012893">
    <property type="entry name" value="HipA-like_C"/>
</dbReference>
<evidence type="ECO:0000259" key="5">
    <source>
        <dbReference type="Pfam" id="PF13657"/>
    </source>
</evidence>
<evidence type="ECO:0000313" key="6">
    <source>
        <dbReference type="EMBL" id="SIS68380.1"/>
    </source>
</evidence>
<evidence type="ECO:0000313" key="7">
    <source>
        <dbReference type="Proteomes" id="UP000186141"/>
    </source>
</evidence>
<dbReference type="EMBL" id="FTOT01000001">
    <property type="protein sequence ID" value="SIS68380.1"/>
    <property type="molecule type" value="Genomic_DNA"/>
</dbReference>
<organism evidence="6 7">
    <name type="scientific">Gemmobacter megaterium</name>
    <dbReference type="NCBI Taxonomy" id="1086013"/>
    <lineage>
        <taxon>Bacteria</taxon>
        <taxon>Pseudomonadati</taxon>
        <taxon>Pseudomonadota</taxon>
        <taxon>Alphaproteobacteria</taxon>
        <taxon>Rhodobacterales</taxon>
        <taxon>Paracoccaceae</taxon>
        <taxon>Gemmobacter</taxon>
    </lineage>
</organism>
<comment type="similarity">
    <text evidence="1">Belongs to the HipA Ser/Thr kinase family.</text>
</comment>
<accession>A0A1N7L3W6</accession>
<feature type="domain" description="HipA-like C-terminal" evidence="4">
    <location>
        <begin position="169"/>
        <end position="385"/>
    </location>
</feature>
<reference evidence="6 7" key="1">
    <citation type="submission" date="2017-01" db="EMBL/GenBank/DDBJ databases">
        <authorList>
            <person name="Mah S.A."/>
            <person name="Swanson W.J."/>
            <person name="Moy G.W."/>
            <person name="Vacquier V.D."/>
        </authorList>
    </citation>
    <scope>NUCLEOTIDE SEQUENCE [LARGE SCALE GENOMIC DNA]</scope>
    <source>
        <strain evidence="6 7">DSM 26375</strain>
    </source>
</reference>
<dbReference type="Pfam" id="PF13657">
    <property type="entry name" value="Couple_hipA"/>
    <property type="match status" value="1"/>
</dbReference>
<dbReference type="OrthoDB" id="9805913at2"/>
<protein>
    <submittedName>
        <fullName evidence="6">Serine/threonine-protein kinase HipA</fullName>
    </submittedName>
</protein>
<gene>
    <name evidence="6" type="ORF">SAMN05421774_101882</name>
</gene>
<evidence type="ECO:0000259" key="4">
    <source>
        <dbReference type="Pfam" id="PF07804"/>
    </source>
</evidence>
<dbReference type="InterPro" id="IPR052028">
    <property type="entry name" value="HipA_Ser/Thr_kinase"/>
</dbReference>
<keyword evidence="2" id="KW-0808">Transferase</keyword>
<evidence type="ECO:0000256" key="1">
    <source>
        <dbReference type="ARBA" id="ARBA00010164"/>
    </source>
</evidence>
<dbReference type="InterPro" id="IPR017508">
    <property type="entry name" value="HipA_N1"/>
</dbReference>
<name>A0A1N7L3W6_9RHOB</name>
<dbReference type="Pfam" id="PF07804">
    <property type="entry name" value="HipA_C"/>
    <property type="match status" value="1"/>
</dbReference>
<sequence>MAHLVDQLDVWLWTPGERKPVLAGRLTDEAVVVSFVYDPDFLPLPNAMPIFERDLPLGTGRQYPVAPHKLAHSLRDALPDRWGRRAIAAGLRAEGIACVAEDEIDDITLMLRTGPDRIGGLHFCRGGETPDLTTPFPPTLETLARLVGIIDAGDPVPPELRPFIPQCASVGGARPKTLFTDVEAGRFIAKFVLTEDYPVVQAEFVAMRLAEHAGISVAPVQIERVNERPVLLVRRFDRQPHPAGGEMRHHMISALTWTQMGELSARHITYPQLATIMDETCYDPAEDKAEMFARIFFNILVGNTDDHARNHAADWDGEQIHLTPAYDISPQRRTTRSANLAMALTDGSRAAQLANAAGVAPIFGVTVPDLRRLRERLVGAIREHWIDVCDEACLSEAERAGLAGRQFFSDYAFEGFGRTPRLR</sequence>
<dbReference type="AlphaFoldDB" id="A0A1N7L3W6"/>
<evidence type="ECO:0000256" key="2">
    <source>
        <dbReference type="ARBA" id="ARBA00022679"/>
    </source>
</evidence>
<dbReference type="STRING" id="1086013.SAMN05421774_101882"/>
<evidence type="ECO:0000256" key="3">
    <source>
        <dbReference type="ARBA" id="ARBA00022777"/>
    </source>
</evidence>
<dbReference type="Proteomes" id="UP000186141">
    <property type="component" value="Unassembled WGS sequence"/>
</dbReference>
<dbReference type="GO" id="GO:0004674">
    <property type="term" value="F:protein serine/threonine kinase activity"/>
    <property type="evidence" value="ECO:0007669"/>
    <property type="project" value="TreeGrafter"/>
</dbReference>
<dbReference type="PANTHER" id="PTHR37419">
    <property type="entry name" value="SERINE/THREONINE-PROTEIN KINASE TOXIN HIPA"/>
    <property type="match status" value="1"/>
</dbReference>
<proteinExistence type="inferred from homology"/>
<dbReference type="RefSeq" id="WP_076529019.1">
    <property type="nucleotide sequence ID" value="NZ_BMEH01000001.1"/>
</dbReference>
<keyword evidence="3 6" id="KW-0418">Kinase</keyword>
<feature type="domain" description="HipA N-terminal subdomain 1" evidence="5">
    <location>
        <begin position="21"/>
        <end position="123"/>
    </location>
</feature>
<dbReference type="GO" id="GO:0005829">
    <property type="term" value="C:cytosol"/>
    <property type="evidence" value="ECO:0007669"/>
    <property type="project" value="TreeGrafter"/>
</dbReference>
<dbReference type="PANTHER" id="PTHR37419:SF8">
    <property type="entry name" value="TOXIN YJJJ"/>
    <property type="match status" value="1"/>
</dbReference>
<keyword evidence="7" id="KW-1185">Reference proteome</keyword>